<dbReference type="Pfam" id="PF00112">
    <property type="entry name" value="Peptidase_C1"/>
    <property type="match status" value="2"/>
</dbReference>
<dbReference type="AlphaFoldDB" id="A0A196S9I8"/>
<accession>A0A196S9I8</accession>
<feature type="domain" description="Peptidase C1A papain C-terminal" evidence="4">
    <location>
        <begin position="325"/>
        <end position="554"/>
    </location>
</feature>
<evidence type="ECO:0000256" key="3">
    <source>
        <dbReference type="SAM" id="SignalP"/>
    </source>
</evidence>
<dbReference type="PRINTS" id="PR00705">
    <property type="entry name" value="PAPAIN"/>
</dbReference>
<evidence type="ECO:0000313" key="5">
    <source>
        <dbReference type="EMBL" id="OAO13016.1"/>
    </source>
</evidence>
<dbReference type="OrthoDB" id="190265at2759"/>
<proteinExistence type="inferred from homology"/>
<comment type="caution">
    <text evidence="5">The sequence shown here is derived from an EMBL/GenBank/DDBJ whole genome shotgun (WGS) entry which is preliminary data.</text>
</comment>
<dbReference type="STRING" id="478820.A0A196S9I8"/>
<evidence type="ECO:0000259" key="4">
    <source>
        <dbReference type="SMART" id="SM00645"/>
    </source>
</evidence>
<feature type="domain" description="Peptidase C1A papain C-terminal" evidence="4">
    <location>
        <begin position="44"/>
        <end position="274"/>
    </location>
</feature>
<dbReference type="EMBL" id="LXWW01000479">
    <property type="protein sequence ID" value="OAO13016.1"/>
    <property type="molecule type" value="Genomic_DNA"/>
</dbReference>
<protein>
    <submittedName>
        <fullName evidence="5">Cysteine protease</fullName>
    </submittedName>
</protein>
<evidence type="ECO:0000313" key="6">
    <source>
        <dbReference type="Proteomes" id="UP000078348"/>
    </source>
</evidence>
<dbReference type="GO" id="GO:0006508">
    <property type="term" value="P:proteolysis"/>
    <property type="evidence" value="ECO:0007669"/>
    <property type="project" value="UniProtKB-KW"/>
</dbReference>
<keyword evidence="5" id="KW-0378">Hydrolase</keyword>
<feature type="chain" id="PRO_5018712556" evidence="3">
    <location>
        <begin position="17"/>
        <end position="559"/>
    </location>
</feature>
<organism evidence="5 6">
    <name type="scientific">Blastocystis sp. subtype 1 (strain ATCC 50177 / NandII)</name>
    <dbReference type="NCBI Taxonomy" id="478820"/>
    <lineage>
        <taxon>Eukaryota</taxon>
        <taxon>Sar</taxon>
        <taxon>Stramenopiles</taxon>
        <taxon>Bigyra</taxon>
        <taxon>Opalozoa</taxon>
        <taxon>Opalinata</taxon>
        <taxon>Blastocystidae</taxon>
        <taxon>Blastocystis</taxon>
    </lineage>
</organism>
<keyword evidence="5" id="KW-0645">Protease</keyword>
<keyword evidence="2" id="KW-0865">Zymogen</keyword>
<dbReference type="PANTHER" id="PTHR12411">
    <property type="entry name" value="CYSTEINE PROTEASE FAMILY C1-RELATED"/>
    <property type="match status" value="1"/>
</dbReference>
<gene>
    <name evidence="5" type="ORF">AV274_5309</name>
</gene>
<dbReference type="Gene3D" id="3.90.70.10">
    <property type="entry name" value="Cysteine proteinases"/>
    <property type="match status" value="2"/>
</dbReference>
<name>A0A196S9I8_BLAHN</name>
<dbReference type="SMART" id="SM00645">
    <property type="entry name" value="Pept_C1"/>
    <property type="match status" value="2"/>
</dbReference>
<keyword evidence="3" id="KW-0732">Signal</keyword>
<reference evidence="5 6" key="1">
    <citation type="submission" date="2016-05" db="EMBL/GenBank/DDBJ databases">
        <title>Nuclear genome of Blastocystis sp. subtype 1 NandII.</title>
        <authorList>
            <person name="Gentekaki E."/>
            <person name="Curtis B."/>
            <person name="Stairs C."/>
            <person name="Eme L."/>
            <person name="Herman E."/>
            <person name="Klimes V."/>
            <person name="Arias M.C."/>
            <person name="Elias M."/>
            <person name="Hilliou F."/>
            <person name="Klute M."/>
            <person name="Malik S.-B."/>
            <person name="Pightling A."/>
            <person name="Rachubinski R."/>
            <person name="Salas D."/>
            <person name="Schlacht A."/>
            <person name="Suga H."/>
            <person name="Archibald J."/>
            <person name="Ball S.G."/>
            <person name="Clark G."/>
            <person name="Dacks J."/>
            <person name="Van Der Giezen M."/>
            <person name="Tsaousis A."/>
            <person name="Roger A."/>
        </authorList>
    </citation>
    <scope>NUCLEOTIDE SEQUENCE [LARGE SCALE GENOMIC DNA]</scope>
    <source>
        <strain evidence="6">ATCC 50177 / NandII</strain>
    </source>
</reference>
<feature type="signal peptide" evidence="3">
    <location>
        <begin position="1"/>
        <end position="16"/>
    </location>
</feature>
<evidence type="ECO:0000256" key="2">
    <source>
        <dbReference type="ARBA" id="ARBA00023145"/>
    </source>
</evidence>
<comment type="similarity">
    <text evidence="1">Belongs to the peptidase C1 family.</text>
</comment>
<dbReference type="FunFam" id="3.90.70.10:FF:000117">
    <property type="entry name" value="Probable papain cysteine protease"/>
    <property type="match status" value="2"/>
</dbReference>
<dbReference type="PROSITE" id="PS00640">
    <property type="entry name" value="THIOL_PROTEASE_ASN"/>
    <property type="match status" value="2"/>
</dbReference>
<evidence type="ECO:0000256" key="1">
    <source>
        <dbReference type="ARBA" id="ARBA00008455"/>
    </source>
</evidence>
<keyword evidence="6" id="KW-1185">Reference proteome</keyword>
<dbReference type="InterPro" id="IPR038765">
    <property type="entry name" value="Papain-like_cys_pep_sf"/>
</dbReference>
<dbReference type="Proteomes" id="UP000078348">
    <property type="component" value="Unassembled WGS sequence"/>
</dbReference>
<dbReference type="InterPro" id="IPR013128">
    <property type="entry name" value="Peptidase_C1A"/>
</dbReference>
<dbReference type="InterPro" id="IPR025661">
    <property type="entry name" value="Pept_asp_AS"/>
</dbReference>
<dbReference type="InterPro" id="IPR000668">
    <property type="entry name" value="Peptidase_C1A_C"/>
</dbReference>
<dbReference type="SUPFAM" id="SSF54001">
    <property type="entry name" value="Cysteine proteinases"/>
    <property type="match status" value="2"/>
</dbReference>
<sequence>MKALTCFMLIVALIQAQACYRPEFAVPDNVVTPQPKDFIRNEALPKTYDPRDIDGYNMLSVNKNQHIPQWCGSCWAFSATSSVSDRLRLMTKGAWPEHDLSTQVAVNCVSSLGCHGGHPSSVFSYMKETGLPLEGCMRYEAKDMECTDINTCRDCHMGEDCFAVKNYTKVYVSEYGSVSGEENMMKEIYARGPITCGIADPDTFKAYKGGIYKDTTGASMVSHAISVVGWGEEDGVKYWIGRNSWGNYWGENGFFRIVRGENNLRIESDCQWAVPKVPEEKVSDEFRRHNLKLAVMKGCVDLSKRENSEHVVSPLPYTYIKQEDIPKKWDIRNIDGHNYATWNRNQHIPQWCGSCWAQGSSAAISDRINLMRKGAWPAVNLAVQVILNCGKAGSCYGGDDSGVYRFAQQTGIPDQTCQPYEAVDRDCTPENICRDCDRNGCHAVKEYKAYKISEYGRVSGVDKIKAEIFARGPISCTMHVRQSFVDYTGGIYHEDSSEILAGHIVEITGWDADENGNEYWIGRNSWGEYWGEYGWFRIDMKENSGIGSSCGWGVPIIDF</sequence>
<dbReference type="GO" id="GO:0008234">
    <property type="term" value="F:cysteine-type peptidase activity"/>
    <property type="evidence" value="ECO:0007669"/>
    <property type="project" value="InterPro"/>
</dbReference>